<protein>
    <recommendedName>
        <fullName evidence="3">Type VII secretion system-associated protein</fullName>
    </recommendedName>
</protein>
<dbReference type="EMBL" id="BNAR01000016">
    <property type="protein sequence ID" value="GHH56536.1"/>
    <property type="molecule type" value="Genomic_DNA"/>
</dbReference>
<dbReference type="Proteomes" id="UP000605568">
    <property type="component" value="Unassembled WGS sequence"/>
</dbReference>
<proteinExistence type="predicted"/>
<dbReference type="RefSeq" id="WP_191304117.1">
    <property type="nucleotide sequence ID" value="NZ_BNAR01000016.1"/>
</dbReference>
<dbReference type="NCBIfam" id="NF033532">
    <property type="entry name" value="lone7para_assoc"/>
    <property type="match status" value="1"/>
</dbReference>
<name>A0ABQ3MPI6_9PSEU</name>
<organism evidence="1 2">
    <name type="scientific">Lentzea cavernae</name>
    <dbReference type="NCBI Taxonomy" id="2020703"/>
    <lineage>
        <taxon>Bacteria</taxon>
        <taxon>Bacillati</taxon>
        <taxon>Actinomycetota</taxon>
        <taxon>Actinomycetes</taxon>
        <taxon>Pseudonocardiales</taxon>
        <taxon>Pseudonocardiaceae</taxon>
        <taxon>Lentzea</taxon>
    </lineage>
</organism>
<sequence length="171" mass="18387">MTEENWLLLMDPGWEPEDEGEPPPLRAVVGVWAVEGQGAIGKFQANPDYVPSDGSSPSDPVDAALRLVLRGELPIEQARGVLAEVLVDVAMNGDGRPLVVRSPDDVPCVVVCTGQVHRDRTASPDWWRTGLAGLTGLLGEFDCLINPGGPAAIRLTGDFLREERPEAAELR</sequence>
<comment type="caution">
    <text evidence="1">The sequence shown here is derived from an EMBL/GenBank/DDBJ whole genome shotgun (WGS) entry which is preliminary data.</text>
</comment>
<accession>A0ABQ3MPI6</accession>
<gene>
    <name evidence="1" type="ORF">GCM10017774_74780</name>
</gene>
<evidence type="ECO:0000313" key="2">
    <source>
        <dbReference type="Proteomes" id="UP000605568"/>
    </source>
</evidence>
<evidence type="ECO:0008006" key="3">
    <source>
        <dbReference type="Google" id="ProtNLM"/>
    </source>
</evidence>
<reference evidence="2" key="1">
    <citation type="journal article" date="2019" name="Int. J. Syst. Evol. Microbiol.">
        <title>The Global Catalogue of Microorganisms (GCM) 10K type strain sequencing project: providing services to taxonomists for standard genome sequencing and annotation.</title>
        <authorList>
            <consortium name="The Broad Institute Genomics Platform"/>
            <consortium name="The Broad Institute Genome Sequencing Center for Infectious Disease"/>
            <person name="Wu L."/>
            <person name="Ma J."/>
        </authorList>
    </citation>
    <scope>NUCLEOTIDE SEQUENCE [LARGE SCALE GENOMIC DNA]</scope>
    <source>
        <strain evidence="2">CGMCC 4.7367</strain>
    </source>
</reference>
<evidence type="ECO:0000313" key="1">
    <source>
        <dbReference type="EMBL" id="GHH56536.1"/>
    </source>
</evidence>
<dbReference type="InterPro" id="IPR047659">
    <property type="entry name" value="T7SS_assoc"/>
</dbReference>
<keyword evidence="2" id="KW-1185">Reference proteome</keyword>